<protein>
    <submittedName>
        <fullName evidence="2">Uncharacterized protein</fullName>
    </submittedName>
</protein>
<reference evidence="2" key="1">
    <citation type="journal article" date="2021" name="Nat. Commun.">
        <title>Genetic determinants of endophytism in the Arabidopsis root mycobiome.</title>
        <authorList>
            <person name="Mesny F."/>
            <person name="Miyauchi S."/>
            <person name="Thiergart T."/>
            <person name="Pickel B."/>
            <person name="Atanasova L."/>
            <person name="Karlsson M."/>
            <person name="Huettel B."/>
            <person name="Barry K.W."/>
            <person name="Haridas S."/>
            <person name="Chen C."/>
            <person name="Bauer D."/>
            <person name="Andreopoulos W."/>
            <person name="Pangilinan J."/>
            <person name="LaButti K."/>
            <person name="Riley R."/>
            <person name="Lipzen A."/>
            <person name="Clum A."/>
            <person name="Drula E."/>
            <person name="Henrissat B."/>
            <person name="Kohler A."/>
            <person name="Grigoriev I.V."/>
            <person name="Martin F.M."/>
            <person name="Hacquard S."/>
        </authorList>
    </citation>
    <scope>NUCLEOTIDE SEQUENCE</scope>
    <source>
        <strain evidence="2">MPI-CAGE-AT-0147</strain>
    </source>
</reference>
<evidence type="ECO:0000256" key="1">
    <source>
        <dbReference type="SAM" id="MobiDB-lite"/>
    </source>
</evidence>
<feature type="region of interest" description="Disordered" evidence="1">
    <location>
        <begin position="77"/>
        <end position="111"/>
    </location>
</feature>
<feature type="region of interest" description="Disordered" evidence="1">
    <location>
        <begin position="35"/>
        <end position="62"/>
    </location>
</feature>
<organism evidence="2 3">
    <name type="scientific">Dactylonectria macrodidyma</name>
    <dbReference type="NCBI Taxonomy" id="307937"/>
    <lineage>
        <taxon>Eukaryota</taxon>
        <taxon>Fungi</taxon>
        <taxon>Dikarya</taxon>
        <taxon>Ascomycota</taxon>
        <taxon>Pezizomycotina</taxon>
        <taxon>Sordariomycetes</taxon>
        <taxon>Hypocreomycetidae</taxon>
        <taxon>Hypocreales</taxon>
        <taxon>Nectriaceae</taxon>
        <taxon>Dactylonectria</taxon>
    </lineage>
</organism>
<dbReference type="EMBL" id="JAGMUV010000016">
    <property type="protein sequence ID" value="KAH7132867.1"/>
    <property type="molecule type" value="Genomic_DNA"/>
</dbReference>
<keyword evidence="3" id="KW-1185">Reference proteome</keyword>
<feature type="region of interest" description="Disordered" evidence="1">
    <location>
        <begin position="123"/>
        <end position="159"/>
    </location>
</feature>
<dbReference type="AlphaFoldDB" id="A0A9P9E960"/>
<proteinExistence type="predicted"/>
<comment type="caution">
    <text evidence="2">The sequence shown here is derived from an EMBL/GenBank/DDBJ whole genome shotgun (WGS) entry which is preliminary data.</text>
</comment>
<sequence>MSRQTKRYEHRLFIPSYHNQMSSVLQSFVDPGELVGGNDAYGRSQNKKPPQNRPKPHVSPESGILSQMKFDEINPSSSAITIPSHQPGSSQHHQSARFSHDEIPLTSSRLPTQLRDASCHRHYRNRESLTSSHHTSTPPMPFQRRGITKSSSSSAKSQRVTAQVCDVRVGSSHRCHIKIVCQSGSIRITLR</sequence>
<evidence type="ECO:0000313" key="3">
    <source>
        <dbReference type="Proteomes" id="UP000738349"/>
    </source>
</evidence>
<gene>
    <name evidence="2" type="ORF">EDB81DRAFT_806670</name>
</gene>
<accession>A0A9P9E960</accession>
<evidence type="ECO:0000313" key="2">
    <source>
        <dbReference type="EMBL" id="KAH7132867.1"/>
    </source>
</evidence>
<name>A0A9P9E960_9HYPO</name>
<dbReference type="Proteomes" id="UP000738349">
    <property type="component" value="Unassembled WGS sequence"/>
</dbReference>
<feature type="compositionally biased region" description="Low complexity" evidence="1">
    <location>
        <begin position="83"/>
        <end position="93"/>
    </location>
</feature>